<feature type="compositionally biased region" description="Low complexity" evidence="7">
    <location>
        <begin position="611"/>
        <end position="624"/>
    </location>
</feature>
<feature type="compositionally biased region" description="Polar residues" evidence="7">
    <location>
        <begin position="25"/>
        <end position="34"/>
    </location>
</feature>
<comment type="similarity">
    <text evidence="6">Belongs to the ThrE exporter (TC 2.A.79) family.</text>
</comment>
<dbReference type="InterPro" id="IPR018247">
    <property type="entry name" value="EF_Hand_1_Ca_BS"/>
</dbReference>
<dbReference type="AlphaFoldDB" id="A0AAE0WNW2"/>
<evidence type="ECO:0000256" key="4">
    <source>
        <dbReference type="ARBA" id="ARBA00022989"/>
    </source>
</evidence>
<dbReference type="PROSITE" id="PS00018">
    <property type="entry name" value="EF_HAND_1"/>
    <property type="match status" value="1"/>
</dbReference>
<dbReference type="InterPro" id="IPR002048">
    <property type="entry name" value="EF_hand_dom"/>
</dbReference>
<dbReference type="Pfam" id="PF12821">
    <property type="entry name" value="ThrE_2"/>
    <property type="match status" value="1"/>
</dbReference>
<evidence type="ECO:0000313" key="10">
    <source>
        <dbReference type="EMBL" id="KAK3675234.1"/>
    </source>
</evidence>
<keyword evidence="5 8" id="KW-0472">Membrane</keyword>
<evidence type="ECO:0000259" key="9">
    <source>
        <dbReference type="PROSITE" id="PS50222"/>
    </source>
</evidence>
<comment type="subcellular location">
    <subcellularLocation>
        <location evidence="1">Membrane</location>
        <topology evidence="1">Multi-pass membrane protein</topology>
    </subcellularLocation>
</comment>
<evidence type="ECO:0000256" key="1">
    <source>
        <dbReference type="ARBA" id="ARBA00004141"/>
    </source>
</evidence>
<accession>A0AAE0WNW2</accession>
<keyword evidence="11" id="KW-1185">Reference proteome</keyword>
<feature type="compositionally biased region" description="Polar residues" evidence="7">
    <location>
        <begin position="541"/>
        <end position="565"/>
    </location>
</feature>
<dbReference type="Pfam" id="PF06738">
    <property type="entry name" value="ThrE"/>
    <property type="match status" value="1"/>
</dbReference>
<dbReference type="PANTHER" id="PTHR31082:SF4">
    <property type="entry name" value="PHEROMONE-REGULATED MEMBRANE PROTEIN 10"/>
    <property type="match status" value="1"/>
</dbReference>
<dbReference type="InterPro" id="IPR011992">
    <property type="entry name" value="EF-hand-dom_pair"/>
</dbReference>
<feature type="compositionally biased region" description="Low complexity" evidence="7">
    <location>
        <begin position="527"/>
        <end position="540"/>
    </location>
</feature>
<evidence type="ECO:0000256" key="8">
    <source>
        <dbReference type="SAM" id="Phobius"/>
    </source>
</evidence>
<dbReference type="SMART" id="SM00054">
    <property type="entry name" value="EFh"/>
    <property type="match status" value="2"/>
</dbReference>
<dbReference type="SUPFAM" id="SSF47473">
    <property type="entry name" value="EF-hand"/>
    <property type="match status" value="1"/>
</dbReference>
<keyword evidence="3" id="KW-0106">Calcium</keyword>
<feature type="transmembrane region" description="Helical" evidence="8">
    <location>
        <begin position="299"/>
        <end position="320"/>
    </location>
</feature>
<proteinExistence type="inferred from homology"/>
<dbReference type="GO" id="GO:0022857">
    <property type="term" value="F:transmembrane transporter activity"/>
    <property type="evidence" value="ECO:0007669"/>
    <property type="project" value="InterPro"/>
</dbReference>
<dbReference type="PROSITE" id="PS50222">
    <property type="entry name" value="EF_HAND_2"/>
    <property type="match status" value="1"/>
</dbReference>
<organism evidence="10 11">
    <name type="scientific">Recurvomyces mirabilis</name>
    <dbReference type="NCBI Taxonomy" id="574656"/>
    <lineage>
        <taxon>Eukaryota</taxon>
        <taxon>Fungi</taxon>
        <taxon>Dikarya</taxon>
        <taxon>Ascomycota</taxon>
        <taxon>Pezizomycotina</taxon>
        <taxon>Dothideomycetes</taxon>
        <taxon>Dothideomycetidae</taxon>
        <taxon>Mycosphaerellales</taxon>
        <taxon>Teratosphaeriaceae</taxon>
        <taxon>Recurvomyces</taxon>
    </lineage>
</organism>
<dbReference type="InterPro" id="IPR024528">
    <property type="entry name" value="ThrE_2"/>
</dbReference>
<gene>
    <name evidence="10" type="ORF">LTR78_004744</name>
</gene>
<keyword evidence="2 8" id="KW-0812">Transmembrane</keyword>
<dbReference type="Proteomes" id="UP001274830">
    <property type="component" value="Unassembled WGS sequence"/>
</dbReference>
<feature type="transmembrane region" description="Helical" evidence="8">
    <location>
        <begin position="264"/>
        <end position="287"/>
    </location>
</feature>
<dbReference type="InterPro" id="IPR010619">
    <property type="entry name" value="ThrE-like_N"/>
</dbReference>
<feature type="region of interest" description="Disordered" evidence="7">
    <location>
        <begin position="12"/>
        <end position="34"/>
    </location>
</feature>
<evidence type="ECO:0000313" key="11">
    <source>
        <dbReference type="Proteomes" id="UP001274830"/>
    </source>
</evidence>
<evidence type="ECO:0000256" key="6">
    <source>
        <dbReference type="ARBA" id="ARBA00034125"/>
    </source>
</evidence>
<protein>
    <recommendedName>
        <fullName evidence="9">EF-hand domain-containing protein</fullName>
    </recommendedName>
</protein>
<feature type="compositionally biased region" description="Polar residues" evidence="7">
    <location>
        <begin position="459"/>
        <end position="503"/>
    </location>
</feature>
<dbReference type="Pfam" id="PF13202">
    <property type="entry name" value="EF-hand_5"/>
    <property type="match status" value="1"/>
</dbReference>
<dbReference type="GO" id="GO:0016020">
    <property type="term" value="C:membrane"/>
    <property type="evidence" value="ECO:0007669"/>
    <property type="project" value="UniProtKB-SubCell"/>
</dbReference>
<feature type="transmembrane region" description="Helical" evidence="8">
    <location>
        <begin position="358"/>
        <end position="388"/>
    </location>
</feature>
<feature type="region of interest" description="Disordered" evidence="7">
    <location>
        <begin position="646"/>
        <end position="679"/>
    </location>
</feature>
<name>A0AAE0WNW2_9PEZI</name>
<keyword evidence="4 8" id="KW-1133">Transmembrane helix</keyword>
<evidence type="ECO:0000256" key="7">
    <source>
        <dbReference type="SAM" id="MobiDB-lite"/>
    </source>
</evidence>
<sequence>MEQAQVHRLMDLTRLGSARERGPPQDNTRPGSTNPSDIYLVALCRAFMTYGAPTHRLEEYARQALDALGLYLQSFYIPGCMIVSIGDTSKDPPRIHIVRCNEALVLSKLYRAHAVHKRVVHGELTVEEATIELNSILSQSASFPRWLRILMYGLASASIGPVSYGARPIDLPIIFFLGSLLGVMESALAPGSELYAHILEISAAIVISLLARAFGSIPSGPETKPCFSAVCQASLVMILPGLTITKSALELQSRNIVSGSVRMVYGVILILFLAFGITIGATIYGAMDPAATSATTCTTAWPFWWQAIFVAPFTIAYIIINQGPWSEMPAMVVISLSGWFVNYFAGRRFAANPQVTQAIGALTVGVLANLCSRLGYGLAIALLLPAIYLQVPGSFAASGSLISGPRDADELVHNGTASAISGSANTTVLNAGYSMVEIAIGITVGLSATPRPLSFADSGRQSPFKRQNSASPATVRATTPTSSPTKLATSLSPTKAGSLSPEKNSPFVRRPSQISNAGDRPSSPFARPGSSLGRPGSSLGVPQSPSRQVSNTSTYSRNDDATSSPKAMPVLTRRMTPPTPHLAREETPTYAPASPVRDLPSPLPSPFYDGPAPESSAAATPSQAMLRPTAQRIPTSSTVSTIRQPQFTASISHDNKPTPPISRPPMTRGLSNKASGGYNHVPPPLLRSMRESFEVLDSSNSGTVNAAAVATMLEQMGMDNNPSTIRDFFPANAPAQLNLARYLEILSSPLGQLSHNDELIAAFEAFDVDDSGQIDVMELRNALVNTAPEPGEEDYKVSEREVDSILGEFASRRHFGAKGLTVAKGKGEVFRYREFMGSLGGGPAGGEGNVARRLRDSVDDYLFMKQDDFSLRFAPE</sequence>
<dbReference type="PANTHER" id="PTHR31082">
    <property type="entry name" value="PHEROMONE-REGULATED MEMBRANE PROTEIN 10"/>
    <property type="match status" value="1"/>
</dbReference>
<evidence type="ECO:0000256" key="5">
    <source>
        <dbReference type="ARBA" id="ARBA00023136"/>
    </source>
</evidence>
<dbReference type="EMBL" id="JAUTXT010000015">
    <property type="protein sequence ID" value="KAK3675234.1"/>
    <property type="molecule type" value="Genomic_DNA"/>
</dbReference>
<dbReference type="InterPro" id="IPR051361">
    <property type="entry name" value="ThrE/Ser_Exporter"/>
</dbReference>
<reference evidence="10" key="1">
    <citation type="submission" date="2023-07" db="EMBL/GenBank/DDBJ databases">
        <title>Black Yeasts Isolated from many extreme environments.</title>
        <authorList>
            <person name="Coleine C."/>
            <person name="Stajich J.E."/>
            <person name="Selbmann L."/>
        </authorList>
    </citation>
    <scope>NUCLEOTIDE SEQUENCE</scope>
    <source>
        <strain evidence="10">CCFEE 5485</strain>
    </source>
</reference>
<evidence type="ECO:0000256" key="3">
    <source>
        <dbReference type="ARBA" id="ARBA00022837"/>
    </source>
</evidence>
<comment type="caution">
    <text evidence="10">The sequence shown here is derived from an EMBL/GenBank/DDBJ whole genome shotgun (WGS) entry which is preliminary data.</text>
</comment>
<feature type="region of interest" description="Disordered" evidence="7">
    <location>
        <begin position="456"/>
        <end position="625"/>
    </location>
</feature>
<dbReference type="GO" id="GO:0005509">
    <property type="term" value="F:calcium ion binding"/>
    <property type="evidence" value="ECO:0007669"/>
    <property type="project" value="InterPro"/>
</dbReference>
<dbReference type="Gene3D" id="1.10.238.10">
    <property type="entry name" value="EF-hand"/>
    <property type="match status" value="1"/>
</dbReference>
<feature type="domain" description="EF-hand" evidence="9">
    <location>
        <begin position="754"/>
        <end position="789"/>
    </location>
</feature>
<evidence type="ECO:0000256" key="2">
    <source>
        <dbReference type="ARBA" id="ARBA00022692"/>
    </source>
</evidence>